<evidence type="ECO:0000256" key="2">
    <source>
        <dbReference type="ARBA" id="ARBA00009142"/>
    </source>
</evidence>
<reference evidence="8 9" key="1">
    <citation type="submission" date="2023-11" db="EMBL/GenBank/DDBJ databases">
        <title>Actinomadura monticuli sp. nov., isolated from volcanic ash.</title>
        <authorList>
            <person name="Lee S.D."/>
            <person name="Yang H."/>
            <person name="Kim I.S."/>
        </authorList>
    </citation>
    <scope>NUCLEOTIDE SEQUENCE [LARGE SCALE GENOMIC DNA]</scope>
    <source>
        <strain evidence="8 9">DSM 45346</strain>
    </source>
</reference>
<dbReference type="InterPro" id="IPR051598">
    <property type="entry name" value="TSUP/Inactive_protease-like"/>
</dbReference>
<comment type="similarity">
    <text evidence="2 6">Belongs to the 4-toluene sulfonate uptake permease (TSUP) (TC 2.A.102) family.</text>
</comment>
<organism evidence="8 9">
    <name type="scientific">Actinomadura chokoriensis</name>
    <dbReference type="NCBI Taxonomy" id="454156"/>
    <lineage>
        <taxon>Bacteria</taxon>
        <taxon>Bacillati</taxon>
        <taxon>Actinomycetota</taxon>
        <taxon>Actinomycetes</taxon>
        <taxon>Streptosporangiales</taxon>
        <taxon>Thermomonosporaceae</taxon>
        <taxon>Actinomadura</taxon>
    </lineage>
</organism>
<dbReference type="PANTHER" id="PTHR43701:SF2">
    <property type="entry name" value="MEMBRANE TRANSPORTER PROTEIN YJNA-RELATED"/>
    <property type="match status" value="1"/>
</dbReference>
<keyword evidence="3 6" id="KW-0812">Transmembrane</keyword>
<evidence type="ECO:0000313" key="9">
    <source>
        <dbReference type="Proteomes" id="UP001569904"/>
    </source>
</evidence>
<evidence type="ECO:0000256" key="5">
    <source>
        <dbReference type="ARBA" id="ARBA00023136"/>
    </source>
</evidence>
<feature type="transmembrane region" description="Helical" evidence="6">
    <location>
        <begin position="197"/>
        <end position="217"/>
    </location>
</feature>
<feature type="transmembrane region" description="Helical" evidence="6">
    <location>
        <begin position="133"/>
        <end position="162"/>
    </location>
</feature>
<evidence type="ECO:0000256" key="7">
    <source>
        <dbReference type="SAM" id="MobiDB-lite"/>
    </source>
</evidence>
<feature type="region of interest" description="Disordered" evidence="7">
    <location>
        <begin position="282"/>
        <end position="302"/>
    </location>
</feature>
<evidence type="ECO:0000256" key="4">
    <source>
        <dbReference type="ARBA" id="ARBA00022989"/>
    </source>
</evidence>
<feature type="transmembrane region" description="Helical" evidence="6">
    <location>
        <begin position="42"/>
        <end position="61"/>
    </location>
</feature>
<dbReference type="PANTHER" id="PTHR43701">
    <property type="entry name" value="MEMBRANE TRANSPORTER PROTEIN MJ0441-RELATED"/>
    <property type="match status" value="1"/>
</dbReference>
<feature type="transmembrane region" description="Helical" evidence="6">
    <location>
        <begin position="90"/>
        <end position="113"/>
    </location>
</feature>
<feature type="transmembrane region" description="Helical" evidence="6">
    <location>
        <begin position="229"/>
        <end position="247"/>
    </location>
</feature>
<evidence type="ECO:0000256" key="6">
    <source>
        <dbReference type="RuleBase" id="RU363041"/>
    </source>
</evidence>
<name>A0ABV4QWM8_9ACTN</name>
<keyword evidence="6" id="KW-1003">Cell membrane</keyword>
<comment type="caution">
    <text evidence="8">The sequence shown here is derived from an EMBL/GenBank/DDBJ whole genome shotgun (WGS) entry which is preliminary data.</text>
</comment>
<proteinExistence type="inferred from homology"/>
<feature type="transmembrane region" description="Helical" evidence="6">
    <location>
        <begin position="259"/>
        <end position="276"/>
    </location>
</feature>
<evidence type="ECO:0000256" key="3">
    <source>
        <dbReference type="ARBA" id="ARBA00022692"/>
    </source>
</evidence>
<gene>
    <name evidence="8" type="ORF">SM436_15150</name>
</gene>
<feature type="transmembrane region" description="Helical" evidence="6">
    <location>
        <begin position="169"/>
        <end position="191"/>
    </location>
</feature>
<dbReference type="EMBL" id="JAXCEH010000008">
    <property type="protein sequence ID" value="MFA1555025.1"/>
    <property type="molecule type" value="Genomic_DNA"/>
</dbReference>
<dbReference type="Proteomes" id="UP001569904">
    <property type="component" value="Unassembled WGS sequence"/>
</dbReference>
<protein>
    <recommendedName>
        <fullName evidence="6">Probable membrane transporter protein</fullName>
    </recommendedName>
</protein>
<dbReference type="RefSeq" id="WP_371941693.1">
    <property type="nucleotide sequence ID" value="NZ_JAXCEH010000008.1"/>
</dbReference>
<dbReference type="Pfam" id="PF01925">
    <property type="entry name" value="TauE"/>
    <property type="match status" value="1"/>
</dbReference>
<accession>A0ABV4QWM8</accession>
<keyword evidence="9" id="KW-1185">Reference proteome</keyword>
<dbReference type="InterPro" id="IPR002781">
    <property type="entry name" value="TM_pro_TauE-like"/>
</dbReference>
<keyword evidence="5 6" id="KW-0472">Membrane</keyword>
<keyword evidence="4 6" id="KW-1133">Transmembrane helix</keyword>
<comment type="subcellular location">
    <subcellularLocation>
        <location evidence="6">Cell membrane</location>
        <topology evidence="6">Multi-pass membrane protein</topology>
    </subcellularLocation>
    <subcellularLocation>
        <location evidence="1">Membrane</location>
        <topology evidence="1">Multi-pass membrane protein</topology>
    </subcellularLocation>
</comment>
<sequence length="302" mass="30520">MTLALTLLAALAVGVSLGLLGGGGSILTVPVLVYVAGVEAKQAIAMSLFVVGATALVGVLPHARAGRVRWRTGLLFGGAGMVGAYAGGRLAAFLPAGVLLAAFAVMMAVTATAMLRRRSAPAGGPVERPIVRILAEGMTVGIVTGLVGAGGGFLVVPALVILGGLSMPVAVGTSLMVIAMKSFAGLAGYLYSVHLDWPLTFAVTGAAVLGGLAGSRLAGRVDPQRLRQAFGWFVLVMAGVVVTQQAPDAARHALFGTPGGWAALAAVTVAVAAALLKQRTRRRRPSVRGEGEPAPVPEPLRR</sequence>
<evidence type="ECO:0000313" key="8">
    <source>
        <dbReference type="EMBL" id="MFA1555025.1"/>
    </source>
</evidence>
<evidence type="ECO:0000256" key="1">
    <source>
        <dbReference type="ARBA" id="ARBA00004141"/>
    </source>
</evidence>